<evidence type="ECO:0000313" key="2">
    <source>
        <dbReference type="Proteomes" id="UP001234178"/>
    </source>
</evidence>
<gene>
    <name evidence="1" type="ORF">OUZ56_003479</name>
</gene>
<comment type="caution">
    <text evidence="1">The sequence shown here is derived from an EMBL/GenBank/DDBJ whole genome shotgun (WGS) entry which is preliminary data.</text>
</comment>
<protein>
    <submittedName>
        <fullName evidence="1">Uncharacterized protein</fullName>
    </submittedName>
</protein>
<dbReference type="EMBL" id="JAOYFB010000036">
    <property type="protein sequence ID" value="KAK4021565.1"/>
    <property type="molecule type" value="Genomic_DNA"/>
</dbReference>
<dbReference type="Proteomes" id="UP001234178">
    <property type="component" value="Unassembled WGS sequence"/>
</dbReference>
<proteinExistence type="predicted"/>
<name>A0ABR0A993_9CRUS</name>
<evidence type="ECO:0000313" key="1">
    <source>
        <dbReference type="EMBL" id="KAK4021565.1"/>
    </source>
</evidence>
<organism evidence="1 2">
    <name type="scientific">Daphnia magna</name>
    <dbReference type="NCBI Taxonomy" id="35525"/>
    <lineage>
        <taxon>Eukaryota</taxon>
        <taxon>Metazoa</taxon>
        <taxon>Ecdysozoa</taxon>
        <taxon>Arthropoda</taxon>
        <taxon>Crustacea</taxon>
        <taxon>Branchiopoda</taxon>
        <taxon>Diplostraca</taxon>
        <taxon>Cladocera</taxon>
        <taxon>Anomopoda</taxon>
        <taxon>Daphniidae</taxon>
        <taxon>Daphnia</taxon>
    </lineage>
</organism>
<reference evidence="1 2" key="1">
    <citation type="journal article" date="2023" name="Nucleic Acids Res.">
        <title>The hologenome of Daphnia magna reveals possible DNA methylation and microbiome-mediated evolution of the host genome.</title>
        <authorList>
            <person name="Chaturvedi A."/>
            <person name="Li X."/>
            <person name="Dhandapani V."/>
            <person name="Marshall H."/>
            <person name="Kissane S."/>
            <person name="Cuenca-Cambronero M."/>
            <person name="Asole G."/>
            <person name="Calvet F."/>
            <person name="Ruiz-Romero M."/>
            <person name="Marangio P."/>
            <person name="Guigo R."/>
            <person name="Rago D."/>
            <person name="Mirbahai L."/>
            <person name="Eastwood N."/>
            <person name="Colbourne J.K."/>
            <person name="Zhou J."/>
            <person name="Mallon E."/>
            <person name="Orsini L."/>
        </authorList>
    </citation>
    <scope>NUCLEOTIDE SEQUENCE [LARGE SCALE GENOMIC DNA]</scope>
    <source>
        <strain evidence="1">LRV0_1</strain>
    </source>
</reference>
<accession>A0ABR0A993</accession>
<keyword evidence="2" id="KW-1185">Reference proteome</keyword>
<sequence>MTNPRDPRVVIRNVLILSRLLRPHGLIVTSGTPVSAIDRNSTRDVRQSCQPIFLPVAAVYVSA</sequence>